<name>A0A2T3XT76_9BURK</name>
<protein>
    <recommendedName>
        <fullName evidence="3">Addiction module protein</fullName>
    </recommendedName>
</protein>
<dbReference type="EMBL" id="PYUC01000007">
    <property type="protein sequence ID" value="PTB19718.1"/>
    <property type="molecule type" value="Genomic_DNA"/>
</dbReference>
<organism evidence="1 2">
    <name type="scientific">Trinickia symbiotica</name>
    <dbReference type="NCBI Taxonomy" id="863227"/>
    <lineage>
        <taxon>Bacteria</taxon>
        <taxon>Pseudomonadati</taxon>
        <taxon>Pseudomonadota</taxon>
        <taxon>Betaproteobacteria</taxon>
        <taxon>Burkholderiales</taxon>
        <taxon>Burkholderiaceae</taxon>
        <taxon>Trinickia</taxon>
    </lineage>
</organism>
<dbReference type="InterPro" id="IPR009241">
    <property type="entry name" value="HigB-like"/>
</dbReference>
<dbReference type="RefSeq" id="WP_107151464.1">
    <property type="nucleotide sequence ID" value="NZ_PYUC01000007.1"/>
</dbReference>
<dbReference type="Pfam" id="PF05973">
    <property type="entry name" value="Gp49"/>
    <property type="match status" value="1"/>
</dbReference>
<dbReference type="AlphaFoldDB" id="A0A2T3XT76"/>
<evidence type="ECO:0000313" key="2">
    <source>
        <dbReference type="Proteomes" id="UP000240638"/>
    </source>
</evidence>
<dbReference type="InterPro" id="IPR014056">
    <property type="entry name" value="TypeIITA-like_toxin_pred"/>
</dbReference>
<dbReference type="PANTHER" id="PTHR41791:SF1">
    <property type="entry name" value="SSL7039 PROTEIN"/>
    <property type="match status" value="1"/>
</dbReference>
<evidence type="ECO:0008006" key="3">
    <source>
        <dbReference type="Google" id="ProtNLM"/>
    </source>
</evidence>
<dbReference type="PANTHER" id="PTHR41791">
    <property type="entry name" value="SSL7039 PROTEIN"/>
    <property type="match status" value="1"/>
</dbReference>
<gene>
    <name evidence="1" type="ORF">C9I57_14945</name>
</gene>
<sequence>MNTIISTKNFDAWVDGLRDLRARAAIYLRIRRAEAGNFGEYKVLRDGVSEMKIDVGQGYRVYFARDGRKTYLLLCGGDKTTQPADIKQAVRLWKAIRMQCRKGEVYEQS</sequence>
<dbReference type="NCBIfam" id="TIGR02683">
    <property type="entry name" value="upstrm_HI1419"/>
    <property type="match status" value="1"/>
</dbReference>
<evidence type="ECO:0000313" key="1">
    <source>
        <dbReference type="EMBL" id="PTB19718.1"/>
    </source>
</evidence>
<accession>A0A2T3XT76</accession>
<dbReference type="PIRSF" id="PIRSF028744">
    <property type="entry name" value="Addict_mod_HI1419"/>
    <property type="match status" value="1"/>
</dbReference>
<proteinExistence type="predicted"/>
<reference evidence="1 2" key="1">
    <citation type="submission" date="2018-03" db="EMBL/GenBank/DDBJ databases">
        <title>Whole genome analyses suggest that Burkholderia sensu lato contains two further novel genera in the rhizoxinica-symbiotica group Mycetohabitans gen. nov., and Trinickia gen. nov.: implications for the evolution of diazotrophy and nodulation in the Burkholderiaceae.</title>
        <authorList>
            <person name="Estrada De Los Santos P."/>
            <person name="Palmer M."/>
            <person name="Chavez-Ramirez B."/>
            <person name="Steenkamp E.T."/>
            <person name="Hirsch A.M."/>
            <person name="Manyaka P."/>
            <person name="Maluk M."/>
            <person name="Lafos M."/>
            <person name="Crook M."/>
            <person name="Gross E."/>
            <person name="Simon M.F."/>
            <person name="Bueno Dos Reis Junior F."/>
            <person name="Poole P.S."/>
            <person name="Venter S.N."/>
            <person name="James E.K."/>
        </authorList>
    </citation>
    <scope>NUCLEOTIDE SEQUENCE [LARGE SCALE GENOMIC DNA]</scope>
    <source>
        <strain evidence="1 2">JPY-366</strain>
    </source>
</reference>
<comment type="caution">
    <text evidence="1">The sequence shown here is derived from an EMBL/GenBank/DDBJ whole genome shotgun (WGS) entry which is preliminary data.</text>
</comment>
<dbReference type="Proteomes" id="UP000240638">
    <property type="component" value="Unassembled WGS sequence"/>
</dbReference>